<reference evidence="1 2" key="1">
    <citation type="journal article" date="2013" name="Genome Announc.">
        <title>Draft Genome Sequence of Indibacter alkaliphilus Strain LW1T, Isolated from Lonar Lake, a Haloalkaline Lake in the Buldana District of Maharashtra, India.</title>
        <authorList>
            <person name="Singh A."/>
            <person name="Kumar Jangir P."/>
            <person name="Sharma R."/>
            <person name="Singh A."/>
            <person name="Kumar Pinnaka A."/>
            <person name="Shivaji S."/>
        </authorList>
    </citation>
    <scope>NUCLEOTIDE SEQUENCE [LARGE SCALE GENOMIC DNA]</scope>
    <source>
        <strain evidence="2">CCUG 57479 / KCTC 22604 / LW1</strain>
    </source>
</reference>
<accession>S2E1P5</accession>
<organism evidence="1 2">
    <name type="scientific">Indibacter alkaliphilus (strain CCUG 57479 / KCTC 22604 / LW1)</name>
    <dbReference type="NCBI Taxonomy" id="1189612"/>
    <lineage>
        <taxon>Bacteria</taxon>
        <taxon>Pseudomonadati</taxon>
        <taxon>Bacteroidota</taxon>
        <taxon>Cytophagia</taxon>
        <taxon>Cytophagales</taxon>
        <taxon>Cyclobacteriaceae</taxon>
    </lineage>
</organism>
<evidence type="ECO:0000313" key="1">
    <source>
        <dbReference type="EMBL" id="EOZ98391.1"/>
    </source>
</evidence>
<name>S2E1P5_INDAL</name>
<dbReference type="STRING" id="1189612.A33Q_1045"/>
<keyword evidence="2" id="KW-1185">Reference proteome</keyword>
<comment type="caution">
    <text evidence="1">The sequence shown here is derived from an EMBL/GenBank/DDBJ whole genome shotgun (WGS) entry which is preliminary data.</text>
</comment>
<protein>
    <submittedName>
        <fullName evidence="1">Uncharacterized protein</fullName>
    </submittedName>
</protein>
<dbReference type="AlphaFoldDB" id="S2E1P5"/>
<dbReference type="EMBL" id="ALWO02000023">
    <property type="protein sequence ID" value="EOZ98391.1"/>
    <property type="molecule type" value="Genomic_DNA"/>
</dbReference>
<proteinExistence type="predicted"/>
<sequence>MGLYGLNHVVGTTWLMTTRRGEHWTDKPLIELDRKYEKPPDHGSKSL</sequence>
<dbReference type="Proteomes" id="UP000006073">
    <property type="component" value="Unassembled WGS sequence"/>
</dbReference>
<evidence type="ECO:0000313" key="2">
    <source>
        <dbReference type="Proteomes" id="UP000006073"/>
    </source>
</evidence>
<gene>
    <name evidence="1" type="ORF">A33Q_1045</name>
</gene>